<dbReference type="NCBIfam" id="TIGR02096">
    <property type="entry name" value="ketosteroid isomerase-related protein"/>
    <property type="match status" value="1"/>
</dbReference>
<dbReference type="SUPFAM" id="SSF54427">
    <property type="entry name" value="NTF2-like"/>
    <property type="match status" value="1"/>
</dbReference>
<dbReference type="InterPro" id="IPR032710">
    <property type="entry name" value="NTF2-like_dom_sf"/>
</dbReference>
<dbReference type="AlphaFoldDB" id="A0A2G8RHA8"/>
<feature type="domain" description="SnoaL-like" evidence="1">
    <location>
        <begin position="7"/>
        <end position="117"/>
    </location>
</feature>
<dbReference type="EMBL" id="AWWI01000051">
    <property type="protein sequence ID" value="PIL20873.1"/>
    <property type="molecule type" value="Genomic_DNA"/>
</dbReference>
<comment type="caution">
    <text evidence="2">The sequence shown here is derived from an EMBL/GenBank/DDBJ whole genome shotgun (WGS) entry which is preliminary data.</text>
</comment>
<evidence type="ECO:0000259" key="1">
    <source>
        <dbReference type="Pfam" id="PF12680"/>
    </source>
</evidence>
<dbReference type="Gene3D" id="3.10.450.50">
    <property type="match status" value="1"/>
</dbReference>
<dbReference type="InterPro" id="IPR037401">
    <property type="entry name" value="SnoaL-like"/>
</dbReference>
<protein>
    <recommendedName>
        <fullName evidence="1">SnoaL-like domain-containing protein</fullName>
    </recommendedName>
</protein>
<dbReference type="Pfam" id="PF12680">
    <property type="entry name" value="SnoaL_2"/>
    <property type="match status" value="1"/>
</dbReference>
<name>A0A2G8RHA8_9RHOB</name>
<proteinExistence type="predicted"/>
<accession>A0A2G8RHA8</accession>
<gene>
    <name evidence="2" type="ORF">P775_07265</name>
</gene>
<evidence type="ECO:0000313" key="3">
    <source>
        <dbReference type="Proteomes" id="UP000231259"/>
    </source>
</evidence>
<evidence type="ECO:0000313" key="2">
    <source>
        <dbReference type="EMBL" id="PIL20873.1"/>
    </source>
</evidence>
<dbReference type="Proteomes" id="UP000231259">
    <property type="component" value="Unassembled WGS sequence"/>
</dbReference>
<organism evidence="2 3">
    <name type="scientific">Puniceibacterium antarcticum</name>
    <dbReference type="NCBI Taxonomy" id="1206336"/>
    <lineage>
        <taxon>Bacteria</taxon>
        <taxon>Pseudomonadati</taxon>
        <taxon>Pseudomonadota</taxon>
        <taxon>Alphaproteobacteria</taxon>
        <taxon>Rhodobacterales</taxon>
        <taxon>Paracoccaceae</taxon>
        <taxon>Puniceibacterium</taxon>
    </lineage>
</organism>
<keyword evidence="3" id="KW-1185">Reference proteome</keyword>
<dbReference type="OrthoDB" id="582835at2"/>
<reference evidence="2 3" key="1">
    <citation type="submission" date="2013-09" db="EMBL/GenBank/DDBJ databases">
        <title>Genome sequencing of Phaeobacter antarcticus sp. nov. SM1211.</title>
        <authorList>
            <person name="Zhang X.-Y."/>
            <person name="Liu C."/>
            <person name="Chen X.-L."/>
            <person name="Xie B.-B."/>
            <person name="Qin Q.-L."/>
            <person name="Rong J.-C."/>
            <person name="Zhang Y.-Z."/>
        </authorList>
    </citation>
    <scope>NUCLEOTIDE SEQUENCE [LARGE SCALE GENOMIC DNA]</scope>
    <source>
        <strain evidence="2 3">SM1211</strain>
    </source>
</reference>
<dbReference type="InterPro" id="IPR011721">
    <property type="entry name" value="CHP02096"/>
</dbReference>
<dbReference type="RefSeq" id="WP_099910296.1">
    <property type="nucleotide sequence ID" value="NZ_AWWI01000051.1"/>
</dbReference>
<sequence>MGKATLARYFDSFNRGDTAGMLDCLSEDVAHYVNEGQVRMGREAFAEFCAHMDRCYDEKLTELVLFEAEDGARGAAEFMVNGTYLETDAGLPEAKNQSYRLPAGSFFSLVDGKITRVVTYYNLADWIKQVS</sequence>